<evidence type="ECO:0000313" key="1">
    <source>
        <dbReference type="EMBL" id="KAG0714497.1"/>
    </source>
</evidence>
<dbReference type="Proteomes" id="UP000770661">
    <property type="component" value="Unassembled WGS sequence"/>
</dbReference>
<comment type="caution">
    <text evidence="1">The sequence shown here is derived from an EMBL/GenBank/DDBJ whole genome shotgun (WGS) entry which is preliminary data.</text>
</comment>
<evidence type="ECO:0000313" key="2">
    <source>
        <dbReference type="Proteomes" id="UP000770661"/>
    </source>
</evidence>
<protein>
    <submittedName>
        <fullName evidence="1">Uncharacterized protein</fullName>
    </submittedName>
</protein>
<organism evidence="1 2">
    <name type="scientific">Chionoecetes opilio</name>
    <name type="common">Atlantic snow crab</name>
    <name type="synonym">Cancer opilio</name>
    <dbReference type="NCBI Taxonomy" id="41210"/>
    <lineage>
        <taxon>Eukaryota</taxon>
        <taxon>Metazoa</taxon>
        <taxon>Ecdysozoa</taxon>
        <taxon>Arthropoda</taxon>
        <taxon>Crustacea</taxon>
        <taxon>Multicrustacea</taxon>
        <taxon>Malacostraca</taxon>
        <taxon>Eumalacostraca</taxon>
        <taxon>Eucarida</taxon>
        <taxon>Decapoda</taxon>
        <taxon>Pleocyemata</taxon>
        <taxon>Brachyura</taxon>
        <taxon>Eubrachyura</taxon>
        <taxon>Majoidea</taxon>
        <taxon>Majidae</taxon>
        <taxon>Chionoecetes</taxon>
    </lineage>
</organism>
<accession>A0A8J5CNM1</accession>
<dbReference type="EMBL" id="JACEEZ010020482">
    <property type="protein sequence ID" value="KAG0714497.1"/>
    <property type="molecule type" value="Genomic_DNA"/>
</dbReference>
<proteinExistence type="predicted"/>
<name>A0A8J5CNM1_CHIOP</name>
<dbReference type="AlphaFoldDB" id="A0A8J5CNM1"/>
<keyword evidence="2" id="KW-1185">Reference proteome</keyword>
<sequence>MPRKILRNLGGDHTSSTRCFSALIDIIVLFSWWWQSNSQRGRIKTFGIIVNVGNLSSTRTKIERFRKRSQNRFTCLPLHEEGATFKCCGIVGPKTGQRLFQRNKCVYFPTVTSVPRMTQSHGRRVLTDSMGKTLLQIKQKTPDDQMLEFQ</sequence>
<gene>
    <name evidence="1" type="ORF">GWK47_014023</name>
</gene>
<reference evidence="1" key="1">
    <citation type="submission" date="2020-07" db="EMBL/GenBank/DDBJ databases">
        <title>The High-quality genome of the commercially important snow crab, Chionoecetes opilio.</title>
        <authorList>
            <person name="Jeong J.-H."/>
            <person name="Ryu S."/>
        </authorList>
    </citation>
    <scope>NUCLEOTIDE SEQUENCE</scope>
    <source>
        <strain evidence="1">MADBK_172401_WGS</strain>
        <tissue evidence="1">Digestive gland</tissue>
    </source>
</reference>